<evidence type="ECO:0000313" key="1">
    <source>
        <dbReference type="EMBL" id="KAI4376393.1"/>
    </source>
</evidence>
<comment type="caution">
    <text evidence="1">The sequence shown here is derived from an EMBL/GenBank/DDBJ whole genome shotgun (WGS) entry which is preliminary data.</text>
</comment>
<proteinExistence type="predicted"/>
<organism evidence="1 2">
    <name type="scientific">Melastoma candidum</name>
    <dbReference type="NCBI Taxonomy" id="119954"/>
    <lineage>
        <taxon>Eukaryota</taxon>
        <taxon>Viridiplantae</taxon>
        <taxon>Streptophyta</taxon>
        <taxon>Embryophyta</taxon>
        <taxon>Tracheophyta</taxon>
        <taxon>Spermatophyta</taxon>
        <taxon>Magnoliopsida</taxon>
        <taxon>eudicotyledons</taxon>
        <taxon>Gunneridae</taxon>
        <taxon>Pentapetalae</taxon>
        <taxon>rosids</taxon>
        <taxon>malvids</taxon>
        <taxon>Myrtales</taxon>
        <taxon>Melastomataceae</taxon>
        <taxon>Melastomatoideae</taxon>
        <taxon>Melastomateae</taxon>
        <taxon>Melastoma</taxon>
    </lineage>
</organism>
<dbReference type="EMBL" id="CM042883">
    <property type="protein sequence ID" value="KAI4376393.1"/>
    <property type="molecule type" value="Genomic_DNA"/>
</dbReference>
<protein>
    <submittedName>
        <fullName evidence="1">Uncharacterized protein</fullName>
    </submittedName>
</protein>
<name>A0ACB9RBV1_9MYRT</name>
<reference evidence="2" key="1">
    <citation type="journal article" date="2023" name="Front. Plant Sci.">
        <title>Chromosomal-level genome assembly of Melastoma candidum provides insights into trichome evolution.</title>
        <authorList>
            <person name="Zhong Y."/>
            <person name="Wu W."/>
            <person name="Sun C."/>
            <person name="Zou P."/>
            <person name="Liu Y."/>
            <person name="Dai S."/>
            <person name="Zhou R."/>
        </authorList>
    </citation>
    <scope>NUCLEOTIDE SEQUENCE [LARGE SCALE GENOMIC DNA]</scope>
</reference>
<dbReference type="Proteomes" id="UP001057402">
    <property type="component" value="Chromosome 4"/>
</dbReference>
<keyword evidence="2" id="KW-1185">Reference proteome</keyword>
<evidence type="ECO:0000313" key="2">
    <source>
        <dbReference type="Proteomes" id="UP001057402"/>
    </source>
</evidence>
<gene>
    <name evidence="1" type="ORF">MLD38_014161</name>
</gene>
<accession>A0ACB9RBV1</accession>
<sequence length="687" mass="74321">MQASHCPPQLPRTVYAWSTYAAPSGHPPKGVHAAPTSVRYILAIIMSPNRGSYSPLYITLVVAVGLFHGTIVTLSAPSESDVLIAFKKSIVDPKNALSSWTGSTKPCVPGSGKANWVGVLCLGGSVWGLQLENMGLSGHIDVDSLTGLPALRTLSVRNNNFDGPLPNLGKLGMLKSVYLSNNKFSGDIPDDTFSDMSSLKKLHLGGNGCTGHIPASLTKLPKLLELGLESNKFSGPIPDFQQKLQLLDVSNNALEGPIPTSLATTVPSAFSGNKALCGAPLSPCAGSSTAGSSHLNVIIPVIIICAVFVILGLVVGLRQWKQKQSSVEGPPLPSNLQKKANFQESNNGKQQGASPDSSGHGKKAESTKLSFVRDDREKFELHDLLKSSAEILGSGCFGSSYKAALVGGPAMVVKRFRQMNNVGREEFQEHMRRIGRLSHPNLLSLVAFYYRKEEKLLVYDFVKRGSLAVHLHSNHARGQPALDWPTRLKIVKGVARGLSYLYNELPSLITPHGHLKSSNVLLNESFEPLLTDYTLIPVINSENAQDLMVAYKSPEYLQSKRITKKTDVWSLGILILEIMTGKLPANFLQQGKGNTEDDLAAWVRSTTEAGDVRLTDALDKEMSVPAGSENEMVKLLKVGLGCCEADPDKRFDMKEAMEQIEEVREKDGDDDFFSVRSSRGGADEIGI</sequence>